<evidence type="ECO:0000256" key="2">
    <source>
        <dbReference type="ARBA" id="ARBA00022679"/>
    </source>
</evidence>
<dbReference type="GO" id="GO:0044877">
    <property type="term" value="F:protein-containing complex binding"/>
    <property type="evidence" value="ECO:0007669"/>
    <property type="project" value="InterPro"/>
</dbReference>
<dbReference type="InterPro" id="IPR014009">
    <property type="entry name" value="PIK_FAT"/>
</dbReference>
<proteinExistence type="inferred from homology"/>
<dbReference type="InterPro" id="IPR024585">
    <property type="entry name" value="mTOR_dom"/>
</dbReference>
<dbReference type="PROSITE" id="PS50290">
    <property type="entry name" value="PI3_4_KINASE_3"/>
    <property type="match status" value="1"/>
</dbReference>
<dbReference type="InterPro" id="IPR011989">
    <property type="entry name" value="ARM-like"/>
</dbReference>
<evidence type="ECO:0000256" key="7">
    <source>
        <dbReference type="ARBA" id="ARBA00047899"/>
    </source>
</evidence>
<evidence type="ECO:0000313" key="13">
    <source>
        <dbReference type="EMBL" id="OHS98186.1"/>
    </source>
</evidence>
<dbReference type="GO" id="GO:0031931">
    <property type="term" value="C:TORC1 complex"/>
    <property type="evidence" value="ECO:0007669"/>
    <property type="project" value="TreeGrafter"/>
</dbReference>
<dbReference type="Pfam" id="PF02260">
    <property type="entry name" value="FATC"/>
    <property type="match status" value="1"/>
</dbReference>
<dbReference type="Proteomes" id="UP000179807">
    <property type="component" value="Unassembled WGS sequence"/>
</dbReference>
<dbReference type="SMART" id="SM01346">
    <property type="entry name" value="DUF3385"/>
    <property type="match status" value="1"/>
</dbReference>
<dbReference type="GO" id="GO:0106310">
    <property type="term" value="F:protein serine kinase activity"/>
    <property type="evidence" value="ECO:0007669"/>
    <property type="project" value="RHEA"/>
</dbReference>
<keyword evidence="6 9" id="KW-0067">ATP-binding</keyword>
<evidence type="ECO:0000313" key="14">
    <source>
        <dbReference type="Proteomes" id="UP000179807"/>
    </source>
</evidence>
<dbReference type="GO" id="GO:0031929">
    <property type="term" value="P:TOR signaling"/>
    <property type="evidence" value="ECO:0007669"/>
    <property type="project" value="TreeGrafter"/>
</dbReference>
<dbReference type="GO" id="GO:0005524">
    <property type="term" value="F:ATP binding"/>
    <property type="evidence" value="ECO:0007669"/>
    <property type="project" value="UniProtKB-KW"/>
</dbReference>
<sequence length="2323" mass="266385">MYATYNICENVTFPWLFENLQTYIMKLEELEIPRTCQEMQQTFETYYLTFYIQMIRMSNNNLNSYVQTFIDLLTEMARSRPTTPNVIRAAMGVVALHRFGYKNFYQLTIIFDRLLPQIDVEYVKFMSWCAGRLIHHPKIDQNRYVVHLFDRLVGWSRAKGRRARPLAATYLLTALATNAGSSVIGFLPTLKSVMWLLVSHQSTQVLRATADAISMFTRAIIRYRRSELNSYLHFFSQLCLKLLHFGAPIREYAALILYEQLIKSSPDYFLPKMMDLYYSIIDAIADEPMLVIGSSFCTLCALSLVDSKLFVDKIADDLFSQVEIVIFEFPKEVVDAISLLCKTIPDFIEDKIDILKSYVNELVSESDSAFSLLTALINQFGAKALPIEEKIINELLKTNINPPYYQFFVALANVQGFYENTPKLLCERIKTELHRPGSQIIDILELISQLPTNSLYDNKGLLDEVALLNRSESGLIRSAIPKAIFNLGIADPNISTMDTIMLLIQNAINEHSSYVRRSTLKVLHQNCCELLASPEILQHFQIFLNDDSVSVKKITFQIFASIAQLNPLPVSAYTRFAILDAFFIIRHTPSIREVARYVGTLPYLVKAATPTIKAYSGGFIDISLSMLTQPTPKFVNFMEEDAFNTILIGVIDSLALLAPIDSKQVAYYGDIIIPLICDILLVNENRLLSLSILNLIHVLLSAPSANKQYREKAPLIFSACSKFLAKTHSRKARIATLKSLGAIGVLEVHQKAPPTNCESPENIEDSLARQFFHPSRDAENSSLDESLLLKGDNSISQYYTLIVSSSLLEILKDDSMHEYYEDVVNALVQVLKMPRMFLLGYFDTFVSRLLELMENSDDEHIKIFMPYFSQLINTSSHNTSPFLKRSLSLIHKRFCPYLASQFLDVILAFLNSMRDGYSPYASDTICLLMSCLDDFKVNDETVSIQCLSALEILGIYAIELLYLIVPSVSHAILCEQTLIKVRITGLETLMSLSKNVDMYPYLGSIIRAVSFSIYHHDMKTRNVAYELLYTLIKAQGFNFIKCASPLLISLKEEKMETDYLISLIQKCKIESESMSVHKFKPIRTSEYKSQRRPSTVFLPLEQIHPFSEEAIIVRIRTPNVGRHTDQWMRSLVLAVISNSPSDPIRACSSLVSSYYPLALKLSNSAFLSCWTFISEQGKQTIIETFKQLLLAPENYEGVMRELYGLLVFMDKIERPFDKQILKPEEIVQACMRYGGAALALHTQQSIFYENPENINSIGHLIDIFVQTGDMQNALGVWRRCQLKNSTLNKIDVLTRLKMWDQVLPNFKEKFNRTRDFSSFYGMSKAMASLAMWPQLLENYSTFQSLKSHQKRDVSIYFSEAALHSGRWDILEETLKHAPDDSTRVCAMKALNAVYKRDLEAVDENIFYGFSLLASRPITFWIENQKIHPKTIKIAQELIEIGEMKKWITGEADTEAIDMVWNNRLETAPRDFNIWFHLIVNRERIIKNIREDILIKFFLLKSSSIGSKIHINAFDLLFPDFNYQTAPEHQKICYVIAHWNAGERQRAINEMEALTNEVSGELKRKCHFLYASWLLEGDDDLQTLQKAYQQLSFVTIDNNYSNINFANNHSAFISNSEKNQTRFQKLTVDLKSPSVLEKIQRAKENNGNLIFPSQVITEFSTDQSNIELLRMWSDVNYSLISLDQQNDKEYINNALNALIKSSNISPSFPDVVQLLNIFFDHANDENIFNDTAPFIRQLPPKLLIQASPQILIQLSHSTDNVAFFVHEIVLKLLEEHYHSLLFPVVVMKKSANRARSIAAKKILSAFEMKKPNVYQETQLIRKSLLMAAVTWNEKILQYINDAYEHFQSKHFDRVYANLVAIINISKKPKCEMHKYFLQQFGQNIKNLEQLLKIFDPKVKSTMTQILNWCQQMQQLIGEEVKRIRLIQLSSISQTLSEKTGFEIAVLGTYKPYQKINHIQYFVGQLSVYLSKQQPKDVICKGEDGNFYRYLLKGHEDLRLDERIMQFFRLINSFIIKSSAFQQNQIKTMSVIPLSLQHGLVQWVPGTETLRVIVEQQRKLHNRDPMEEYNLTEFYTESSYDYLLPVQKLHVIKRIFNEVPDTDISDFFWLKASNAEMWLKQTNNFAISTGMTSIVGYIIGLGDRHPSNLLIDRFTGNVIHIDFGDCFERAAKRSLLPEVVPFRLTRMMVRAMGPAATEGSFRVSFKNMSQLLRDNKRVLVMVLSTFVHEPLVDPDISADELAISSGTTPKLTMCDLEAGKSFHPLEEAGIQSSVEMRKRVIQKLTGNDFDEAEKLSVEDQATLLIKTATDPYVLSKMYSGWCPFW</sequence>
<dbReference type="SMART" id="SM01345">
    <property type="entry name" value="Rapamycin_bind"/>
    <property type="match status" value="1"/>
</dbReference>
<evidence type="ECO:0000256" key="5">
    <source>
        <dbReference type="ARBA" id="ARBA00022777"/>
    </source>
</evidence>
<dbReference type="InterPro" id="IPR011009">
    <property type="entry name" value="Kinase-like_dom_sf"/>
</dbReference>
<dbReference type="VEuPathDB" id="TrichDB:TRFO_09057"/>
<dbReference type="InterPro" id="IPR026683">
    <property type="entry name" value="TOR_cat"/>
</dbReference>
<dbReference type="SMART" id="SM00146">
    <property type="entry name" value="PI3Kc"/>
    <property type="match status" value="1"/>
</dbReference>
<gene>
    <name evidence="13" type="ORF">TRFO_09057</name>
</gene>
<comment type="similarity">
    <text evidence="1 9">Belongs to the PI3/PI4-kinase family.</text>
</comment>
<dbReference type="PROSITE" id="PS51190">
    <property type="entry name" value="FATC"/>
    <property type="match status" value="1"/>
</dbReference>
<dbReference type="Gene3D" id="1.25.10.10">
    <property type="entry name" value="Leucine-rich Repeat Variant"/>
    <property type="match status" value="2"/>
</dbReference>
<dbReference type="CDD" id="cd05169">
    <property type="entry name" value="PIKKc_TOR"/>
    <property type="match status" value="1"/>
</dbReference>
<organism evidence="13 14">
    <name type="scientific">Tritrichomonas foetus</name>
    <dbReference type="NCBI Taxonomy" id="1144522"/>
    <lineage>
        <taxon>Eukaryota</taxon>
        <taxon>Metamonada</taxon>
        <taxon>Parabasalia</taxon>
        <taxon>Tritrichomonadida</taxon>
        <taxon>Tritrichomonadidae</taxon>
        <taxon>Tritrichomonas</taxon>
    </lineage>
</organism>
<dbReference type="OrthoDB" id="381190at2759"/>
<dbReference type="SUPFAM" id="SSF56112">
    <property type="entry name" value="Protein kinase-like (PK-like)"/>
    <property type="match status" value="1"/>
</dbReference>
<evidence type="ECO:0000256" key="9">
    <source>
        <dbReference type="RuleBase" id="RU364109"/>
    </source>
</evidence>
<dbReference type="InterPro" id="IPR003151">
    <property type="entry name" value="PIK-rel_kinase_FAT"/>
</dbReference>
<keyword evidence="3" id="KW-0677">Repeat</keyword>
<evidence type="ECO:0000259" key="12">
    <source>
        <dbReference type="PROSITE" id="PS51190"/>
    </source>
</evidence>
<dbReference type="GO" id="GO:0004674">
    <property type="term" value="F:protein serine/threonine kinase activity"/>
    <property type="evidence" value="ECO:0007669"/>
    <property type="project" value="UniProtKB-KW"/>
</dbReference>
<keyword evidence="14" id="KW-1185">Reference proteome</keyword>
<dbReference type="Pfam" id="PF11865">
    <property type="entry name" value="mTOR_dom"/>
    <property type="match status" value="1"/>
</dbReference>
<dbReference type="GO" id="GO:0005634">
    <property type="term" value="C:nucleus"/>
    <property type="evidence" value="ECO:0007669"/>
    <property type="project" value="TreeGrafter"/>
</dbReference>
<evidence type="ECO:0000256" key="4">
    <source>
        <dbReference type="ARBA" id="ARBA00022741"/>
    </source>
</evidence>
<dbReference type="Pfam" id="PF08771">
    <property type="entry name" value="FRB_dom"/>
    <property type="match status" value="1"/>
</dbReference>
<dbReference type="Gene3D" id="3.30.1010.10">
    <property type="entry name" value="Phosphatidylinositol 3-kinase Catalytic Subunit, Chain A, domain 4"/>
    <property type="match status" value="1"/>
</dbReference>
<dbReference type="PROSITE" id="PS51189">
    <property type="entry name" value="FAT"/>
    <property type="match status" value="1"/>
</dbReference>
<dbReference type="FunFam" id="3.30.1010.10:FF:000025">
    <property type="entry name" value="PIKK family atypical protein kinase"/>
    <property type="match status" value="1"/>
</dbReference>
<dbReference type="PANTHER" id="PTHR11139">
    <property type="entry name" value="ATAXIA TELANGIECTASIA MUTATED ATM -RELATED"/>
    <property type="match status" value="1"/>
</dbReference>
<dbReference type="Pfam" id="PF23593">
    <property type="entry name" value="HEAT_ATR"/>
    <property type="match status" value="1"/>
</dbReference>
<dbReference type="GeneID" id="94829360"/>
<dbReference type="Gene3D" id="1.10.1070.11">
    <property type="entry name" value="Phosphatidylinositol 3-/4-kinase, catalytic domain"/>
    <property type="match status" value="1"/>
</dbReference>
<dbReference type="InterPro" id="IPR000403">
    <property type="entry name" value="PI3/4_kinase_cat_dom"/>
</dbReference>
<dbReference type="GO" id="GO:0005737">
    <property type="term" value="C:cytoplasm"/>
    <property type="evidence" value="ECO:0007669"/>
    <property type="project" value="TreeGrafter"/>
</dbReference>
<protein>
    <recommendedName>
        <fullName evidence="9">Serine/threonine-protein kinase TOR</fullName>
        <ecNumber evidence="9">2.7.11.1</ecNumber>
    </recommendedName>
</protein>
<dbReference type="SMART" id="SM01343">
    <property type="entry name" value="FATC"/>
    <property type="match status" value="1"/>
</dbReference>
<feature type="domain" description="PI3K/PI4K catalytic" evidence="10">
    <location>
        <begin position="1960"/>
        <end position="2272"/>
    </location>
</feature>
<keyword evidence="4 9" id="KW-0547">Nucleotide-binding</keyword>
<dbReference type="InterPro" id="IPR036940">
    <property type="entry name" value="PI3/4_kinase_cat_sf"/>
</dbReference>
<feature type="domain" description="FAT" evidence="11">
    <location>
        <begin position="1230"/>
        <end position="1789"/>
    </location>
</feature>
<name>A0A1J4JGB8_9EUKA</name>
<dbReference type="InterPro" id="IPR057564">
    <property type="entry name" value="HEAT_ATR"/>
</dbReference>
<accession>A0A1J4JGB8</accession>
<comment type="caution">
    <text evidence="13">The sequence shown here is derived from an EMBL/GenBank/DDBJ whole genome shotgun (WGS) entry which is preliminary data.</text>
</comment>
<dbReference type="FunFam" id="1.10.1070.11:FF:000029">
    <property type="entry name" value="Serine/threonine-protein kinase TOR"/>
    <property type="match status" value="1"/>
</dbReference>
<comment type="catalytic activity">
    <reaction evidence="7 9">
        <text>L-threonyl-[protein] + ATP = O-phospho-L-threonyl-[protein] + ADP + H(+)</text>
        <dbReference type="Rhea" id="RHEA:46608"/>
        <dbReference type="Rhea" id="RHEA-COMP:11060"/>
        <dbReference type="Rhea" id="RHEA-COMP:11605"/>
        <dbReference type="ChEBI" id="CHEBI:15378"/>
        <dbReference type="ChEBI" id="CHEBI:30013"/>
        <dbReference type="ChEBI" id="CHEBI:30616"/>
        <dbReference type="ChEBI" id="CHEBI:61977"/>
        <dbReference type="ChEBI" id="CHEBI:456216"/>
        <dbReference type="EC" id="2.7.11.1"/>
    </reaction>
</comment>
<dbReference type="InterPro" id="IPR009076">
    <property type="entry name" value="FRB_dom"/>
</dbReference>
<dbReference type="EC" id="2.7.11.1" evidence="9"/>
<dbReference type="GO" id="GO:0031932">
    <property type="term" value="C:TORC2 complex"/>
    <property type="evidence" value="ECO:0007669"/>
    <property type="project" value="TreeGrafter"/>
</dbReference>
<evidence type="ECO:0000259" key="11">
    <source>
        <dbReference type="PROSITE" id="PS51189"/>
    </source>
</evidence>
<keyword evidence="2 9" id="KW-0808">Transferase</keyword>
<evidence type="ECO:0000256" key="6">
    <source>
        <dbReference type="ARBA" id="ARBA00022840"/>
    </source>
</evidence>
<feature type="domain" description="FATC" evidence="12">
    <location>
        <begin position="2291"/>
        <end position="2323"/>
    </location>
</feature>
<dbReference type="Pfam" id="PF02259">
    <property type="entry name" value="FAT"/>
    <property type="match status" value="1"/>
</dbReference>
<dbReference type="RefSeq" id="XP_068351323.1">
    <property type="nucleotide sequence ID" value="XM_068494656.1"/>
</dbReference>
<evidence type="ECO:0000259" key="10">
    <source>
        <dbReference type="PROSITE" id="PS50290"/>
    </source>
</evidence>
<dbReference type="PANTHER" id="PTHR11139:SF9">
    <property type="entry name" value="SERINE_THREONINE-PROTEIN KINASE MTOR"/>
    <property type="match status" value="1"/>
</dbReference>
<evidence type="ECO:0000256" key="3">
    <source>
        <dbReference type="ARBA" id="ARBA00022737"/>
    </source>
</evidence>
<dbReference type="EMBL" id="MLAK01001071">
    <property type="protein sequence ID" value="OHS98186.1"/>
    <property type="molecule type" value="Genomic_DNA"/>
</dbReference>
<dbReference type="SUPFAM" id="SSF48371">
    <property type="entry name" value="ARM repeat"/>
    <property type="match status" value="1"/>
</dbReference>
<comment type="catalytic activity">
    <reaction evidence="8">
        <text>L-seryl-[protein] + ATP = O-phospho-L-seryl-[protein] + ADP + H(+)</text>
        <dbReference type="Rhea" id="RHEA:17989"/>
        <dbReference type="Rhea" id="RHEA-COMP:9863"/>
        <dbReference type="Rhea" id="RHEA-COMP:11604"/>
        <dbReference type="ChEBI" id="CHEBI:15378"/>
        <dbReference type="ChEBI" id="CHEBI:29999"/>
        <dbReference type="ChEBI" id="CHEBI:30616"/>
        <dbReference type="ChEBI" id="CHEBI:83421"/>
        <dbReference type="ChEBI" id="CHEBI:456216"/>
        <dbReference type="EC" id="2.7.11.1"/>
    </reaction>
</comment>
<keyword evidence="9" id="KW-0723">Serine/threonine-protein kinase</keyword>
<keyword evidence="5 9" id="KW-0418">Kinase</keyword>
<evidence type="ECO:0000256" key="8">
    <source>
        <dbReference type="ARBA" id="ARBA00048679"/>
    </source>
</evidence>
<dbReference type="Pfam" id="PF00454">
    <property type="entry name" value="PI3_PI4_kinase"/>
    <property type="match status" value="1"/>
</dbReference>
<dbReference type="InterPro" id="IPR016024">
    <property type="entry name" value="ARM-type_fold"/>
</dbReference>
<reference evidence="13" key="1">
    <citation type="submission" date="2016-10" db="EMBL/GenBank/DDBJ databases">
        <authorList>
            <person name="Benchimol M."/>
            <person name="Almeida L.G."/>
            <person name="Vasconcelos A.T."/>
            <person name="Perreira-Neves A."/>
            <person name="Rosa I.A."/>
            <person name="Tasca T."/>
            <person name="Bogo M.R."/>
            <person name="de Souza W."/>
        </authorList>
    </citation>
    <scope>NUCLEOTIDE SEQUENCE [LARGE SCALE GENOMIC DNA]</scope>
    <source>
        <strain evidence="13">K</strain>
    </source>
</reference>
<evidence type="ECO:0000256" key="1">
    <source>
        <dbReference type="ARBA" id="ARBA00011031"/>
    </source>
</evidence>
<dbReference type="GO" id="GO:0016242">
    <property type="term" value="P:negative regulation of macroautophagy"/>
    <property type="evidence" value="ECO:0007669"/>
    <property type="project" value="TreeGrafter"/>
</dbReference>
<dbReference type="InterPro" id="IPR050517">
    <property type="entry name" value="DDR_Repair_Kinase"/>
</dbReference>
<dbReference type="InterPro" id="IPR003152">
    <property type="entry name" value="FATC_dom"/>
</dbReference>